<accession>A0AAJ0G6M2</accession>
<feature type="transmembrane region" description="Helical" evidence="5">
    <location>
        <begin position="115"/>
        <end position="133"/>
    </location>
</feature>
<dbReference type="GO" id="GO:0016020">
    <property type="term" value="C:membrane"/>
    <property type="evidence" value="ECO:0007669"/>
    <property type="project" value="UniProtKB-SubCell"/>
</dbReference>
<evidence type="ECO:0000256" key="1">
    <source>
        <dbReference type="ARBA" id="ARBA00004141"/>
    </source>
</evidence>
<feature type="transmembrane region" description="Helical" evidence="5">
    <location>
        <begin position="52"/>
        <end position="70"/>
    </location>
</feature>
<dbReference type="Pfam" id="PF00083">
    <property type="entry name" value="Sugar_tr"/>
    <property type="match status" value="1"/>
</dbReference>
<evidence type="ECO:0000256" key="3">
    <source>
        <dbReference type="ARBA" id="ARBA00022989"/>
    </source>
</evidence>
<dbReference type="SUPFAM" id="SSF103473">
    <property type="entry name" value="MFS general substrate transporter"/>
    <property type="match status" value="1"/>
</dbReference>
<dbReference type="GO" id="GO:0022857">
    <property type="term" value="F:transmembrane transporter activity"/>
    <property type="evidence" value="ECO:0007669"/>
    <property type="project" value="InterPro"/>
</dbReference>
<reference evidence="6" key="1">
    <citation type="submission" date="2023-04" db="EMBL/GenBank/DDBJ databases">
        <title>Black Yeasts Isolated from many extreme environments.</title>
        <authorList>
            <person name="Coleine C."/>
            <person name="Stajich J.E."/>
            <person name="Selbmann L."/>
        </authorList>
    </citation>
    <scope>NUCLEOTIDE SEQUENCE</scope>
    <source>
        <strain evidence="6">CCFEE 5312</strain>
    </source>
</reference>
<comment type="subcellular location">
    <subcellularLocation>
        <location evidence="1">Membrane</location>
        <topology evidence="1">Multi-pass membrane protein</topology>
    </subcellularLocation>
</comment>
<dbReference type="Gene3D" id="1.20.1250.20">
    <property type="entry name" value="MFS general substrate transporter like domains"/>
    <property type="match status" value="1"/>
</dbReference>
<evidence type="ECO:0000256" key="4">
    <source>
        <dbReference type="ARBA" id="ARBA00023136"/>
    </source>
</evidence>
<evidence type="ECO:0008006" key="8">
    <source>
        <dbReference type="Google" id="ProtNLM"/>
    </source>
</evidence>
<evidence type="ECO:0000313" key="6">
    <source>
        <dbReference type="EMBL" id="KAK3049930.1"/>
    </source>
</evidence>
<organism evidence="6 7">
    <name type="scientific">Extremus antarcticus</name>
    <dbReference type="NCBI Taxonomy" id="702011"/>
    <lineage>
        <taxon>Eukaryota</taxon>
        <taxon>Fungi</taxon>
        <taxon>Dikarya</taxon>
        <taxon>Ascomycota</taxon>
        <taxon>Pezizomycotina</taxon>
        <taxon>Dothideomycetes</taxon>
        <taxon>Dothideomycetidae</taxon>
        <taxon>Mycosphaerellales</taxon>
        <taxon>Extremaceae</taxon>
        <taxon>Extremus</taxon>
    </lineage>
</organism>
<keyword evidence="4 5" id="KW-0472">Membrane</keyword>
<protein>
    <recommendedName>
        <fullName evidence="8">Phosphate transporter</fullName>
    </recommendedName>
</protein>
<dbReference type="InterPro" id="IPR036259">
    <property type="entry name" value="MFS_trans_sf"/>
</dbReference>
<keyword evidence="7" id="KW-1185">Reference proteome</keyword>
<feature type="transmembrane region" description="Helical" evidence="5">
    <location>
        <begin position="160"/>
        <end position="180"/>
    </location>
</feature>
<sequence>MGRIWDYVKFLSIVGVGLWGDGYMNITIGLVVPMIGYLYYEDDEGVTPTIPASVIKGGLAVSYLVSWIRLTMKESKPYEKYVSTDTGLVGKDKRGLKEQFADFRVYFAKWKHAKALFGVCSTWFLFDIAFYGINLNQSIILGAIGYGECSTPYETLWNTAIGNIIVASAGYLPDFYIGIFLPDVIGRVRQQAIGSAIVTLLYAVWAGVTNHTSTAGLMVLFTLSQLVLNAGPNCTTFLLPVEVFPTSVRGCAHGIAAASGKAGAVLTAFVFGTVAEKIGINGVLGLFSGIMALCTLCTFLISEPKGHTIDEIKRGVLYGETAFSSDTSVASGHLGAIEVHAKGDDYLGDDVGKRV</sequence>
<feature type="transmembrane region" description="Helical" evidence="5">
    <location>
        <begin position="278"/>
        <end position="301"/>
    </location>
</feature>
<dbReference type="AlphaFoldDB" id="A0AAJ0G6M2"/>
<evidence type="ECO:0000256" key="5">
    <source>
        <dbReference type="SAM" id="Phobius"/>
    </source>
</evidence>
<evidence type="ECO:0000256" key="2">
    <source>
        <dbReference type="ARBA" id="ARBA00022692"/>
    </source>
</evidence>
<proteinExistence type="predicted"/>
<dbReference type="Proteomes" id="UP001271007">
    <property type="component" value="Unassembled WGS sequence"/>
</dbReference>
<keyword evidence="2 5" id="KW-0812">Transmembrane</keyword>
<gene>
    <name evidence="6" type="ORF">LTR09_008850</name>
</gene>
<dbReference type="EMBL" id="JAWDJX010000036">
    <property type="protein sequence ID" value="KAK3049930.1"/>
    <property type="molecule type" value="Genomic_DNA"/>
</dbReference>
<keyword evidence="3 5" id="KW-1133">Transmembrane helix</keyword>
<name>A0AAJ0G6M2_9PEZI</name>
<dbReference type="InterPro" id="IPR005828">
    <property type="entry name" value="MFS_sugar_transport-like"/>
</dbReference>
<dbReference type="PANTHER" id="PTHR24064">
    <property type="entry name" value="SOLUTE CARRIER FAMILY 22 MEMBER"/>
    <property type="match status" value="1"/>
</dbReference>
<evidence type="ECO:0000313" key="7">
    <source>
        <dbReference type="Proteomes" id="UP001271007"/>
    </source>
</evidence>
<comment type="caution">
    <text evidence="6">The sequence shown here is derived from an EMBL/GenBank/DDBJ whole genome shotgun (WGS) entry which is preliminary data.</text>
</comment>
<feature type="transmembrane region" description="Helical" evidence="5">
    <location>
        <begin position="7"/>
        <end position="40"/>
    </location>
</feature>